<feature type="region of interest" description="Disordered" evidence="1">
    <location>
        <begin position="16"/>
        <end position="37"/>
    </location>
</feature>
<organism evidence="2 3">
    <name type="scientific">Cotesia congregata</name>
    <name type="common">Parasitoid wasp</name>
    <name type="synonym">Apanteles congregatus</name>
    <dbReference type="NCBI Taxonomy" id="51543"/>
    <lineage>
        <taxon>Eukaryota</taxon>
        <taxon>Metazoa</taxon>
        <taxon>Ecdysozoa</taxon>
        <taxon>Arthropoda</taxon>
        <taxon>Hexapoda</taxon>
        <taxon>Insecta</taxon>
        <taxon>Pterygota</taxon>
        <taxon>Neoptera</taxon>
        <taxon>Endopterygota</taxon>
        <taxon>Hymenoptera</taxon>
        <taxon>Apocrita</taxon>
        <taxon>Ichneumonoidea</taxon>
        <taxon>Braconidae</taxon>
        <taxon>Microgastrinae</taxon>
        <taxon>Cotesia</taxon>
    </lineage>
</organism>
<evidence type="ECO:0000313" key="2">
    <source>
        <dbReference type="EMBL" id="CAG5109347.1"/>
    </source>
</evidence>
<name>A0A8J2HPA6_COTCN</name>
<evidence type="ECO:0000313" key="3">
    <source>
        <dbReference type="Proteomes" id="UP000786811"/>
    </source>
</evidence>
<sequence length="81" mass="9426">MEDYKRFYEESFKIEIEDNPGLADNSDSDYDDDDDDDDDMVTVVDGSDLDIDISNDRSHLDNVKRKLQDDFENEQLITLQG</sequence>
<dbReference type="AlphaFoldDB" id="A0A8J2HPA6"/>
<proteinExistence type="predicted"/>
<keyword evidence="3" id="KW-1185">Reference proteome</keyword>
<protein>
    <submittedName>
        <fullName evidence="2">Uncharacterized protein</fullName>
    </submittedName>
</protein>
<accession>A0A8J2HPA6</accession>
<evidence type="ECO:0000256" key="1">
    <source>
        <dbReference type="SAM" id="MobiDB-lite"/>
    </source>
</evidence>
<reference evidence="2" key="1">
    <citation type="submission" date="2021-04" db="EMBL/GenBank/DDBJ databases">
        <authorList>
            <person name="Chebbi M.A.C M."/>
        </authorList>
    </citation>
    <scope>NUCLEOTIDE SEQUENCE</scope>
</reference>
<gene>
    <name evidence="2" type="ORF">HICCMSTLAB_LOCUS13983</name>
</gene>
<dbReference type="EMBL" id="CAJNRD030001124">
    <property type="protein sequence ID" value="CAG5109347.1"/>
    <property type="molecule type" value="Genomic_DNA"/>
</dbReference>
<dbReference type="Proteomes" id="UP000786811">
    <property type="component" value="Unassembled WGS sequence"/>
</dbReference>
<comment type="caution">
    <text evidence="2">The sequence shown here is derived from an EMBL/GenBank/DDBJ whole genome shotgun (WGS) entry which is preliminary data.</text>
</comment>
<feature type="compositionally biased region" description="Acidic residues" evidence="1">
    <location>
        <begin position="26"/>
        <end position="37"/>
    </location>
</feature>